<evidence type="ECO:0000256" key="1">
    <source>
        <dbReference type="ARBA" id="ARBA00012493"/>
    </source>
</evidence>
<dbReference type="SUPFAM" id="SSF54160">
    <property type="entry name" value="Chromo domain-like"/>
    <property type="match status" value="1"/>
</dbReference>
<evidence type="ECO:0000256" key="2">
    <source>
        <dbReference type="ARBA" id="ARBA00022670"/>
    </source>
</evidence>
<feature type="region of interest" description="Disordered" evidence="16">
    <location>
        <begin position="522"/>
        <end position="541"/>
    </location>
</feature>
<dbReference type="Pfam" id="PF24626">
    <property type="entry name" value="SH3_Tf2-1"/>
    <property type="match status" value="1"/>
</dbReference>
<dbReference type="GO" id="GO:0005634">
    <property type="term" value="C:nucleus"/>
    <property type="evidence" value="ECO:0007669"/>
    <property type="project" value="UniProtKB-ARBA"/>
</dbReference>
<dbReference type="SUPFAM" id="SSF56672">
    <property type="entry name" value="DNA/RNA polymerases"/>
    <property type="match status" value="1"/>
</dbReference>
<keyword evidence="4" id="KW-0548">Nucleotidyltransferase</keyword>
<dbReference type="Proteomes" id="UP000320333">
    <property type="component" value="Unassembled WGS sequence"/>
</dbReference>
<keyword evidence="9" id="KW-0378">Hydrolase</keyword>
<dbReference type="Pfam" id="PF00078">
    <property type="entry name" value="RVT_1"/>
    <property type="match status" value="1"/>
</dbReference>
<feature type="domain" description="Integrase catalytic" evidence="18">
    <location>
        <begin position="1133"/>
        <end position="1293"/>
    </location>
</feature>
<dbReference type="InterPro" id="IPR021109">
    <property type="entry name" value="Peptidase_aspartic_dom_sf"/>
</dbReference>
<dbReference type="InterPro" id="IPR043502">
    <property type="entry name" value="DNA/RNA_pol_sf"/>
</dbReference>
<dbReference type="InterPro" id="IPR041588">
    <property type="entry name" value="Integrase_H2C2"/>
</dbReference>
<evidence type="ECO:0000256" key="15">
    <source>
        <dbReference type="ARBA" id="ARBA00023172"/>
    </source>
</evidence>
<dbReference type="Gene3D" id="1.10.340.70">
    <property type="match status" value="1"/>
</dbReference>
<dbReference type="InterPro" id="IPR005162">
    <property type="entry name" value="Retrotrans_gag_dom"/>
</dbReference>
<feature type="region of interest" description="Disordered" evidence="16">
    <location>
        <begin position="1473"/>
        <end position="1495"/>
    </location>
</feature>
<dbReference type="GO" id="GO:0003964">
    <property type="term" value="F:RNA-directed DNA polymerase activity"/>
    <property type="evidence" value="ECO:0007669"/>
    <property type="project" value="UniProtKB-KW"/>
</dbReference>
<dbReference type="GO" id="GO:0004519">
    <property type="term" value="F:endonuclease activity"/>
    <property type="evidence" value="ECO:0007669"/>
    <property type="project" value="UniProtKB-KW"/>
</dbReference>
<evidence type="ECO:0000313" key="20">
    <source>
        <dbReference type="Proteomes" id="UP000320333"/>
    </source>
</evidence>
<keyword evidence="10" id="KW-0460">Magnesium</keyword>
<dbReference type="STRING" id="246404.A0A507DCX4"/>
<sequence>MPSIKPLPFSGKLGNRPAHEIQNILDDYLERNLENCRLYNLAPDVNSITHNGQPTYVQFVSSGLTDTARQRWRQLPEPTRNRMTWPEYVQWINKRFGSQLALPQAIDALDTIQQTGSAVTYSSSFNELVSATSSANVDLPEAFLCVKYLNGLKPHLQVIPELGNIRDDLSKLQAEAERLDDVYYRRNMRSKTPVSPRNRFKLQAQQVPPASYSPGPFQNDSMDLDALQQGRPSRLLTPAQKAEYRSKGWCVYCQSKDHSIDKCIKLKNKVTFEERPRPSRPFQQERHPSVNHATQADSDSEPTIDETTLSLHHLQDRTDQPGLLICQGVVNHQPVSILIDSGANPSFIRTKHASNYVDKKSSTVLIKLADKTMIRGRRTLPIPFIVKDNEFQDSHSFTAVPSLAYDLILGKDWLNKHNPVIDWPSNTVKIKNHTWTCATPRKIPEILSAIQFKKILRKPMHDTLCGVLIPSEPSNGPSQLTTEDSNQLDREAKSKLNPDLQQLLDRYPKVFSTFEGLPPSRTSDLKIETSPESTPPWRPIYPMNEKELSTLRDELDFLLKHGRIKESISPYGAPVFFVKQKDKLRLVFDYRALNKLTVKNRAPLPNILESLDRLGKAKFFSKIDLASGYHQIRILPADTHKTAFRTKYGHFEWIVMPFGLANAPGTFQATINSIFRDLVDRFLSCYIDDLLIYSETYEEHMNHLSIVLQRLQENNFHVRLHKCQFFTESLEYLGYKISQGKISVLPSRYMAIQNYDEPQSFTDLRGFLGLANTIHRFVRNHASLLAPLSDLLKGHKTVPFHQVWTKGAQDLFQKAKKALADPSSLAMFDPNKPVHLYTDWSKRAISSYVAQPDENSIDQPVAFHSRKCNDAESKYHPYEGEILALVEALRHHRAYVHDARVFVFTDHQSLRRILDQPKLRPVHHRWIADILAYDFQIQWKPGQWNKIADALSRLKHSQEIGIQVSPGVNQTISNIQEPQVDQLFATELSITDDLMDDIKSMNPDDPQYQEISKYLIDPEDPDTFENDPALVPASLKNTISRYKLRSGLLYYTDKTHARVFVPMPLRNQLVRSAHSYGPVIHNNWERTAERLTRYFHWPKIHKDVQQFVQSCDACQRYKIARRLPYGLLQPHAIPPHPWHTISMDFITKLPQTKSGHTALMVIVDSFTKRTRLFPCHDTSTAKDIANIFFNDVFKHHGLPRRFISDRDSKFTSNFWNSLCQSLKIELAMTTAYHPQADGQTEQKNDWVLSALRSEVNYWQDDWDEHLPKVEFGINDTVSSTTGYTPYYLEYGRHPASFIDVGLTPYDPLTLRDLQATHQAICDRIRDSQDRYASAANRRRLESPFQVGDLVLLSLRDFRPKILEDRPTAKLSDCYSGPYEITELIGDVPLCRLKIPDDWNIHKVFHPEKLKMYYWDSTKPHPLQSLSPDLRVIESVLAARKLQGKTQVLIKWKDHSPIFNCWLDATPELRQRLKKDVPEPERRPFSSRTLLEAGVA</sequence>
<dbReference type="Pfam" id="PF17917">
    <property type="entry name" value="RT_RNaseH"/>
    <property type="match status" value="1"/>
</dbReference>
<proteinExistence type="predicted"/>
<feature type="region of interest" description="Disordered" evidence="16">
    <location>
        <begin position="273"/>
        <end position="303"/>
    </location>
</feature>
<feature type="region of interest" description="Disordered" evidence="16">
    <location>
        <begin position="470"/>
        <end position="492"/>
    </location>
</feature>
<dbReference type="FunFam" id="3.10.10.10:FF:000007">
    <property type="entry name" value="Retrovirus-related Pol polyprotein from transposon 17.6-like Protein"/>
    <property type="match status" value="1"/>
</dbReference>
<evidence type="ECO:0000313" key="19">
    <source>
        <dbReference type="EMBL" id="TPX49261.1"/>
    </source>
</evidence>
<dbReference type="Pfam" id="PF08284">
    <property type="entry name" value="RVP_2"/>
    <property type="match status" value="1"/>
</dbReference>
<dbReference type="InterPro" id="IPR001969">
    <property type="entry name" value="Aspartic_peptidase_AS"/>
</dbReference>
<dbReference type="Pfam" id="PF17921">
    <property type="entry name" value="Integrase_H2C2"/>
    <property type="match status" value="1"/>
</dbReference>
<dbReference type="GO" id="GO:0046872">
    <property type="term" value="F:metal ion binding"/>
    <property type="evidence" value="ECO:0007669"/>
    <property type="project" value="UniProtKB-KW"/>
</dbReference>
<evidence type="ECO:0000256" key="11">
    <source>
        <dbReference type="ARBA" id="ARBA00022908"/>
    </source>
</evidence>
<feature type="compositionally biased region" description="Basic and acidic residues" evidence="16">
    <location>
        <begin position="273"/>
        <end position="288"/>
    </location>
</feature>
<keyword evidence="3" id="KW-0808">Transferase</keyword>
<dbReference type="Pfam" id="PF03732">
    <property type="entry name" value="Retrotrans_gag"/>
    <property type="match status" value="1"/>
</dbReference>
<feature type="compositionally biased region" description="Polar residues" evidence="16">
    <location>
        <begin position="472"/>
        <end position="485"/>
    </location>
</feature>
<keyword evidence="15" id="KW-0233">DNA recombination</keyword>
<dbReference type="OrthoDB" id="2155711at2759"/>
<dbReference type="GO" id="GO:0006508">
    <property type="term" value="P:proteolysis"/>
    <property type="evidence" value="ECO:0007669"/>
    <property type="project" value="UniProtKB-KW"/>
</dbReference>
<evidence type="ECO:0000256" key="5">
    <source>
        <dbReference type="ARBA" id="ARBA00022722"/>
    </source>
</evidence>
<dbReference type="GO" id="GO:0015074">
    <property type="term" value="P:DNA integration"/>
    <property type="evidence" value="ECO:0007669"/>
    <property type="project" value="UniProtKB-KW"/>
</dbReference>
<dbReference type="InterPro" id="IPR012337">
    <property type="entry name" value="RNaseH-like_sf"/>
</dbReference>
<organism evidence="19 20">
    <name type="scientific">Chytriomyces confervae</name>
    <dbReference type="NCBI Taxonomy" id="246404"/>
    <lineage>
        <taxon>Eukaryota</taxon>
        <taxon>Fungi</taxon>
        <taxon>Fungi incertae sedis</taxon>
        <taxon>Chytridiomycota</taxon>
        <taxon>Chytridiomycota incertae sedis</taxon>
        <taxon>Chytridiomycetes</taxon>
        <taxon>Chytridiales</taxon>
        <taxon>Chytriomycetaceae</taxon>
        <taxon>Chytriomyces</taxon>
    </lineage>
</organism>
<keyword evidence="2" id="KW-0645">Protease</keyword>
<dbReference type="EMBL" id="QEAP01001223">
    <property type="protein sequence ID" value="TPX49261.1"/>
    <property type="molecule type" value="Genomic_DNA"/>
</dbReference>
<dbReference type="SUPFAM" id="SSF50630">
    <property type="entry name" value="Acid proteases"/>
    <property type="match status" value="1"/>
</dbReference>
<dbReference type="InterPro" id="IPR016197">
    <property type="entry name" value="Chromo-like_dom_sf"/>
</dbReference>
<evidence type="ECO:0000256" key="4">
    <source>
        <dbReference type="ARBA" id="ARBA00022695"/>
    </source>
</evidence>
<dbReference type="InterPro" id="IPR043128">
    <property type="entry name" value="Rev_trsase/Diguanyl_cyclase"/>
</dbReference>
<dbReference type="InterPro" id="IPR056924">
    <property type="entry name" value="SH3_Tf2-1"/>
</dbReference>
<keyword evidence="5" id="KW-0540">Nuclease</keyword>
<dbReference type="PANTHER" id="PTHR37984">
    <property type="entry name" value="PROTEIN CBG26694"/>
    <property type="match status" value="1"/>
</dbReference>
<dbReference type="InterPro" id="IPR001584">
    <property type="entry name" value="Integrase_cat-core"/>
</dbReference>
<evidence type="ECO:0000259" key="18">
    <source>
        <dbReference type="PROSITE" id="PS50994"/>
    </source>
</evidence>
<dbReference type="Gene3D" id="2.40.70.10">
    <property type="entry name" value="Acid Proteases"/>
    <property type="match status" value="1"/>
</dbReference>
<keyword evidence="11" id="KW-0229">DNA integration</keyword>
<dbReference type="Pfam" id="PF00665">
    <property type="entry name" value="rve"/>
    <property type="match status" value="1"/>
</dbReference>
<dbReference type="EC" id="2.7.7.49" evidence="1"/>
<dbReference type="GO" id="GO:0003677">
    <property type="term" value="F:DNA binding"/>
    <property type="evidence" value="ECO:0007669"/>
    <property type="project" value="UniProtKB-KW"/>
</dbReference>
<reference evidence="19 20" key="1">
    <citation type="journal article" date="2019" name="Sci. Rep.">
        <title>Comparative genomics of chytrid fungi reveal insights into the obligate biotrophic and pathogenic lifestyle of Synchytrium endobioticum.</title>
        <authorList>
            <person name="van de Vossenberg B.T.L.H."/>
            <person name="Warris S."/>
            <person name="Nguyen H.D.T."/>
            <person name="van Gent-Pelzer M.P.E."/>
            <person name="Joly D.L."/>
            <person name="van de Geest H.C."/>
            <person name="Bonants P.J.M."/>
            <person name="Smith D.S."/>
            <person name="Levesque C.A."/>
            <person name="van der Lee T.A.J."/>
        </authorList>
    </citation>
    <scope>NUCLEOTIDE SEQUENCE [LARGE SCALE GENOMIC DNA]</scope>
    <source>
        <strain evidence="19 20">CBS 675.73</strain>
    </source>
</reference>
<name>A0A507DCX4_9FUNG</name>
<dbReference type="GO" id="GO:0004190">
    <property type="term" value="F:aspartic-type endopeptidase activity"/>
    <property type="evidence" value="ECO:0007669"/>
    <property type="project" value="UniProtKB-KW"/>
</dbReference>
<keyword evidence="7" id="KW-0064">Aspartyl protease</keyword>
<dbReference type="GO" id="GO:0006310">
    <property type="term" value="P:DNA recombination"/>
    <property type="evidence" value="ECO:0007669"/>
    <property type="project" value="UniProtKB-KW"/>
</dbReference>
<keyword evidence="12" id="KW-0695">RNA-directed DNA polymerase</keyword>
<dbReference type="CDD" id="cd00024">
    <property type="entry name" value="CD_CSD"/>
    <property type="match status" value="1"/>
</dbReference>
<evidence type="ECO:0000256" key="8">
    <source>
        <dbReference type="ARBA" id="ARBA00022759"/>
    </source>
</evidence>
<keyword evidence="14" id="KW-0238">DNA-binding</keyword>
<dbReference type="FunFam" id="3.30.420.10:FF:000032">
    <property type="entry name" value="Retrovirus-related Pol polyprotein from transposon 297-like Protein"/>
    <property type="match status" value="1"/>
</dbReference>
<dbReference type="InterPro" id="IPR050951">
    <property type="entry name" value="Retrovirus_Pol_polyprotein"/>
</dbReference>
<evidence type="ECO:0000256" key="14">
    <source>
        <dbReference type="ARBA" id="ARBA00023125"/>
    </source>
</evidence>
<keyword evidence="6" id="KW-0479">Metal-binding</keyword>
<dbReference type="InterPro" id="IPR041373">
    <property type="entry name" value="RT_RNaseH"/>
</dbReference>
<dbReference type="InterPro" id="IPR036397">
    <property type="entry name" value="RNaseH_sf"/>
</dbReference>
<evidence type="ECO:0000259" key="17">
    <source>
        <dbReference type="PROSITE" id="PS50878"/>
    </source>
</evidence>
<dbReference type="SUPFAM" id="SSF53098">
    <property type="entry name" value="Ribonuclease H-like"/>
    <property type="match status" value="1"/>
</dbReference>
<evidence type="ECO:0000256" key="10">
    <source>
        <dbReference type="ARBA" id="ARBA00022842"/>
    </source>
</evidence>
<dbReference type="CDD" id="cd00303">
    <property type="entry name" value="retropepsin_like"/>
    <property type="match status" value="1"/>
</dbReference>
<evidence type="ECO:0000256" key="13">
    <source>
        <dbReference type="ARBA" id="ARBA00022932"/>
    </source>
</evidence>
<dbReference type="PROSITE" id="PS50994">
    <property type="entry name" value="INTEGRASE"/>
    <property type="match status" value="1"/>
</dbReference>
<keyword evidence="20" id="KW-1185">Reference proteome</keyword>
<keyword evidence="13" id="KW-0239">DNA-directed DNA polymerase</keyword>
<feature type="compositionally biased region" description="Basic and acidic residues" evidence="16">
    <location>
        <begin position="1473"/>
        <end position="1483"/>
    </location>
</feature>
<protein>
    <recommendedName>
        <fullName evidence="1">RNA-directed DNA polymerase</fullName>
        <ecNumber evidence="1">2.7.7.49</ecNumber>
    </recommendedName>
</protein>
<dbReference type="CDD" id="cd01647">
    <property type="entry name" value="RT_LTR"/>
    <property type="match status" value="1"/>
</dbReference>
<dbReference type="FunFam" id="1.10.340.70:FF:000001">
    <property type="entry name" value="Retrovirus-related Pol polyprotein from transposon gypsy-like Protein"/>
    <property type="match status" value="1"/>
</dbReference>
<evidence type="ECO:0000256" key="3">
    <source>
        <dbReference type="ARBA" id="ARBA00022679"/>
    </source>
</evidence>
<feature type="domain" description="Reverse transcriptase" evidence="17">
    <location>
        <begin position="559"/>
        <end position="737"/>
    </location>
</feature>
<evidence type="ECO:0000256" key="12">
    <source>
        <dbReference type="ARBA" id="ARBA00022918"/>
    </source>
</evidence>
<dbReference type="PANTHER" id="PTHR37984:SF5">
    <property type="entry name" value="PROTEIN NYNRIN-LIKE"/>
    <property type="match status" value="1"/>
</dbReference>
<dbReference type="CDD" id="cd09274">
    <property type="entry name" value="RNase_HI_RT_Ty3"/>
    <property type="match status" value="1"/>
</dbReference>
<dbReference type="PROSITE" id="PS00141">
    <property type="entry name" value="ASP_PROTEASE"/>
    <property type="match status" value="1"/>
</dbReference>
<evidence type="ECO:0000256" key="9">
    <source>
        <dbReference type="ARBA" id="ARBA00022801"/>
    </source>
</evidence>
<dbReference type="GO" id="GO:0003887">
    <property type="term" value="F:DNA-directed DNA polymerase activity"/>
    <property type="evidence" value="ECO:0007669"/>
    <property type="project" value="UniProtKB-KW"/>
</dbReference>
<evidence type="ECO:0000256" key="16">
    <source>
        <dbReference type="SAM" id="MobiDB-lite"/>
    </source>
</evidence>
<dbReference type="Gene3D" id="3.10.10.10">
    <property type="entry name" value="HIV Type 1 Reverse Transcriptase, subunit A, domain 1"/>
    <property type="match status" value="1"/>
</dbReference>
<dbReference type="InterPro" id="IPR000477">
    <property type="entry name" value="RT_dom"/>
</dbReference>
<accession>A0A507DCX4</accession>
<dbReference type="Gene3D" id="3.30.420.10">
    <property type="entry name" value="Ribonuclease H-like superfamily/Ribonuclease H"/>
    <property type="match status" value="1"/>
</dbReference>
<gene>
    <name evidence="19" type="ORF">CcCBS67573_g10169</name>
</gene>
<evidence type="ECO:0000256" key="7">
    <source>
        <dbReference type="ARBA" id="ARBA00022750"/>
    </source>
</evidence>
<dbReference type="Gene3D" id="3.30.70.270">
    <property type="match status" value="2"/>
</dbReference>
<dbReference type="PROSITE" id="PS50878">
    <property type="entry name" value="RT_POL"/>
    <property type="match status" value="1"/>
</dbReference>
<comment type="caution">
    <text evidence="19">The sequence shown here is derived from an EMBL/GenBank/DDBJ whole genome shotgun (WGS) entry which is preliminary data.</text>
</comment>
<evidence type="ECO:0000256" key="6">
    <source>
        <dbReference type="ARBA" id="ARBA00022723"/>
    </source>
</evidence>
<keyword evidence="8" id="KW-0255">Endonuclease</keyword>